<protein>
    <submittedName>
        <fullName evidence="3">PINc/VapC family ATPase</fullName>
    </submittedName>
</protein>
<dbReference type="PANTHER" id="PTHR11603">
    <property type="entry name" value="AAA FAMILY ATPASE"/>
    <property type="match status" value="1"/>
</dbReference>
<dbReference type="Proteomes" id="UP001341135">
    <property type="component" value="Chromosome"/>
</dbReference>
<name>A0ABN6ZTF6_9CREN</name>
<evidence type="ECO:0000313" key="3">
    <source>
        <dbReference type="EMBL" id="BES81336.1"/>
    </source>
</evidence>
<dbReference type="Gene3D" id="3.40.50.300">
    <property type="entry name" value="P-loop containing nucleotide triphosphate hydrolases"/>
    <property type="match status" value="1"/>
</dbReference>
<dbReference type="InterPro" id="IPR027417">
    <property type="entry name" value="P-loop_NTPase"/>
</dbReference>
<dbReference type="EMBL" id="AP028907">
    <property type="protein sequence ID" value="BES81336.1"/>
    <property type="molecule type" value="Genomic_DNA"/>
</dbReference>
<dbReference type="CDD" id="cd09878">
    <property type="entry name" value="PIN_VapC_VirB11L-ATPase-like"/>
    <property type="match status" value="1"/>
</dbReference>
<organism evidence="3 4">
    <name type="scientific">Pyrodictium abyssi</name>
    <dbReference type="NCBI Taxonomy" id="54256"/>
    <lineage>
        <taxon>Archaea</taxon>
        <taxon>Thermoproteota</taxon>
        <taxon>Thermoprotei</taxon>
        <taxon>Desulfurococcales</taxon>
        <taxon>Pyrodictiaceae</taxon>
        <taxon>Pyrodictium</taxon>
    </lineage>
</organism>
<comment type="similarity">
    <text evidence="1">In the N-terminal section; belongs to the PINc/VapC protein family.</text>
</comment>
<dbReference type="RefSeq" id="WP_338252334.1">
    <property type="nucleotide sequence ID" value="NZ_AP028907.1"/>
</dbReference>
<evidence type="ECO:0000256" key="1">
    <source>
        <dbReference type="ARBA" id="ARBA00046345"/>
    </source>
</evidence>
<evidence type="ECO:0000313" key="4">
    <source>
        <dbReference type="Proteomes" id="UP001341135"/>
    </source>
</evidence>
<dbReference type="Gene3D" id="3.40.50.1010">
    <property type="entry name" value="5'-nuclease"/>
    <property type="match status" value="1"/>
</dbReference>
<feature type="domain" description="PIN" evidence="2">
    <location>
        <begin position="8"/>
        <end position="121"/>
    </location>
</feature>
<dbReference type="SMART" id="SM00670">
    <property type="entry name" value="PINc"/>
    <property type="match status" value="1"/>
</dbReference>
<dbReference type="Pfam" id="PF01850">
    <property type="entry name" value="PIN"/>
    <property type="match status" value="1"/>
</dbReference>
<proteinExistence type="inferred from homology"/>
<sequence>MYSFEHVPVYVPDTSVLVEGAVSRLVKDGKIRGKVVIHKAVIAELESQANKGKATGHAGLDEIKRLRELAKQGLIEIEIVGQRPSIHDIRGAHYGTIDALIRDYAYEIGATLVTADRVQALVAEAMGVGVVYVQPRREEKLRIEDFFDENTMSVHIKEGSPPRAKKGTPGNWILVDLSSKPMSREEVEMIAREIVEVARRRPDGFIEIDRAGSTIVQLGSYRIVITRPPLSEGWEITAVRPVKRLRLEDYKLPSKLLRRLDERAEGILIAGAPGMGKTTFAQALAEYYASKGKVVKTIESPRDMLLPPDITQYSKNYADVGELHDILLLSRPDYTVFDELRDDQDFRLYIDLRLAGIGMIGVVHATTPIDAVQRFIRRVDIGMLPSIIDTVIFVDRGRVEKVYELRMTVKLPTGLREADLARPVVEVRDALTDELAYEIYTFGEQTVVVPVKEVTTSAYNEKIKRLIERIIPGAEVEIRDNLVMVHVPRIAAKTLMKKMKKLKKLEDKYGVTIRVNMIG</sequence>
<dbReference type="GeneID" id="89288922"/>
<dbReference type="NCBIfam" id="NF010335">
    <property type="entry name" value="PRK13764.1"/>
    <property type="match status" value="1"/>
</dbReference>
<keyword evidence="4" id="KW-1185">Reference proteome</keyword>
<reference evidence="3 4" key="1">
    <citation type="submission" date="2023-09" db="EMBL/GenBank/DDBJ databases">
        <title>Pyrofollis japonicus gen. nov. sp. nov., a novel member of the family Pyrodictiaceae isolated from the Iheya North hydrothermal field.</title>
        <authorList>
            <person name="Miyazaki U."/>
            <person name="Sanari M."/>
            <person name="Tame A."/>
            <person name="Kitajima M."/>
            <person name="Okamoto A."/>
            <person name="Sawayama S."/>
            <person name="Miyazaki J."/>
            <person name="Takai K."/>
            <person name="Nakagawa S."/>
        </authorList>
    </citation>
    <scope>NUCLEOTIDE SEQUENCE [LARGE SCALE GENOMIC DNA]</scope>
    <source>
        <strain evidence="3 4">AV2</strain>
    </source>
</reference>
<dbReference type="InterPro" id="IPR002716">
    <property type="entry name" value="PIN_dom"/>
</dbReference>
<gene>
    <name evidence="3" type="ORF">PABY_09030</name>
</gene>
<accession>A0ABN6ZTF6</accession>
<evidence type="ECO:0000259" key="2">
    <source>
        <dbReference type="SMART" id="SM00670"/>
    </source>
</evidence>
<dbReference type="InterPro" id="IPR029060">
    <property type="entry name" value="PIN-like_dom_sf"/>
</dbReference>
<dbReference type="SUPFAM" id="SSF88723">
    <property type="entry name" value="PIN domain-like"/>
    <property type="match status" value="1"/>
</dbReference>
<dbReference type="InterPro" id="IPR052041">
    <property type="entry name" value="Nucleic_acid_metab_PIN/TRAM"/>
</dbReference>
<dbReference type="PANTHER" id="PTHR11603:SF147">
    <property type="entry name" value="MEMBRANE PROTEIN"/>
    <property type="match status" value="1"/>
</dbReference>
<dbReference type="SUPFAM" id="SSF52540">
    <property type="entry name" value="P-loop containing nucleoside triphosphate hydrolases"/>
    <property type="match status" value="1"/>
</dbReference>